<dbReference type="Gene3D" id="3.40.720.10">
    <property type="entry name" value="Alkaline Phosphatase, subunit A"/>
    <property type="match status" value="1"/>
</dbReference>
<organism evidence="2 3">
    <name type="scientific">Cellulosimicrobium composti</name>
    <dbReference type="NCBI Taxonomy" id="2672572"/>
    <lineage>
        <taxon>Bacteria</taxon>
        <taxon>Bacillati</taxon>
        <taxon>Actinomycetota</taxon>
        <taxon>Actinomycetes</taxon>
        <taxon>Micrococcales</taxon>
        <taxon>Promicromonosporaceae</taxon>
        <taxon>Cellulosimicrobium</taxon>
    </lineage>
</organism>
<keyword evidence="3" id="KW-1185">Reference proteome</keyword>
<feature type="transmembrane region" description="Helical" evidence="1">
    <location>
        <begin position="20"/>
        <end position="38"/>
    </location>
</feature>
<dbReference type="Pfam" id="PF01663">
    <property type="entry name" value="Phosphodiest"/>
    <property type="match status" value="1"/>
</dbReference>
<comment type="caution">
    <text evidence="2">The sequence shown here is derived from an EMBL/GenBank/DDBJ whole genome shotgun (WGS) entry which is preliminary data.</text>
</comment>
<name>A0ABX0BJ55_9MICO</name>
<keyword evidence="1" id="KW-0472">Membrane</keyword>
<evidence type="ECO:0000256" key="1">
    <source>
        <dbReference type="SAM" id="Phobius"/>
    </source>
</evidence>
<dbReference type="RefSeq" id="WP_162290269.1">
    <property type="nucleotide sequence ID" value="NZ_JAAFAN010000058.1"/>
</dbReference>
<feature type="transmembrane region" description="Helical" evidence="1">
    <location>
        <begin position="44"/>
        <end position="63"/>
    </location>
</feature>
<dbReference type="Proteomes" id="UP000471672">
    <property type="component" value="Unassembled WGS sequence"/>
</dbReference>
<sequence>MSVPARAGAARVTAADVRGAAWSLVSTTLGLGLAIWLVPGVEVTNPWSLVLAALAVGVGDVLLRPVLRRLAHRSGVVGALVSGMAAQLVVAWAALTYLPGFRSGSWLDVLAVLVLAAVLMALGRWVVGASDNEYVLGDLLRRARRHAGVPRPARDGADDAGRPAGLLVVMLDGVARPTLDYALQAGLVPTLARWLGSGSHHLTTWWARVPATTPASTIGLLHGSTEHVPAFRWWSRALGRLVVTNRPADAAAVEARTSDGAGLLAGGGVAVSTMFSGDAATSLLVMSRASAGLGPGQMFVHFFASPFVLVRAVVVALGELLKELYQGWQQAVRGVEPRVSRLGWYPVLRAVTNVVLRDLNTTLVAEQLVRGAPVVCVDLVDYDEIAHHAGPLRPESLRALEGLDGVVGLWEQVAAVAPRRYEVVVLSDHGQSLGPTFEQVAGRSFLDEVRRLMALDRAPAGEGRRRATAPDSEAWGPTNTALHALRHAGDDAPGAGRMLVGPDRSERRADAAATAPELPEVAVVGSGNLGMVWFPREPRRLTGDEVRARWPSLLPGLVAHPAVGVVVERGADGRVRAHGRTGSRDLRTGEVVGEDPLAAYGSRAAADLERVAGLEDAGDLVLVSRVDEVGMVHAFEGLVGSHGGLGGAQNEAVLLWPAHLALPDDELEVVDGERVLVGAEAVHRRLVAWLRDLGLREPAPARGPARRDGAP</sequence>
<evidence type="ECO:0000313" key="2">
    <source>
        <dbReference type="EMBL" id="NDO90769.1"/>
    </source>
</evidence>
<keyword evidence="1" id="KW-1133">Transmembrane helix</keyword>
<feature type="transmembrane region" description="Helical" evidence="1">
    <location>
        <begin position="75"/>
        <end position="94"/>
    </location>
</feature>
<feature type="transmembrane region" description="Helical" evidence="1">
    <location>
        <begin position="298"/>
        <end position="321"/>
    </location>
</feature>
<protein>
    <submittedName>
        <fullName evidence="2">Phosphodiesterase</fullName>
    </submittedName>
</protein>
<feature type="transmembrane region" description="Helical" evidence="1">
    <location>
        <begin position="106"/>
        <end position="127"/>
    </location>
</feature>
<dbReference type="InterPro" id="IPR017850">
    <property type="entry name" value="Alkaline_phosphatase_core_sf"/>
</dbReference>
<proteinExistence type="predicted"/>
<keyword evidence="1" id="KW-0812">Transmembrane</keyword>
<dbReference type="SUPFAM" id="SSF53649">
    <property type="entry name" value="Alkaline phosphatase-like"/>
    <property type="match status" value="1"/>
</dbReference>
<reference evidence="2 3" key="1">
    <citation type="journal article" date="2021" name="Arch. Microbiol.">
        <title>Cellulosimicrobium fucosivorans sp. nov., isolated from San Elijo Lagoon, contains a fucose metabolic pathway linked to carotenoid production.</title>
        <authorList>
            <person name="Aviles F.A."/>
            <person name="Kyndt J.A."/>
        </authorList>
    </citation>
    <scope>NUCLEOTIDE SEQUENCE [LARGE SCALE GENOMIC DNA]</scope>
    <source>
        <strain evidence="2 3">SE3</strain>
    </source>
</reference>
<gene>
    <name evidence="2" type="ORF">GYH36_15100</name>
</gene>
<dbReference type="InterPro" id="IPR002591">
    <property type="entry name" value="Phosphodiest/P_Trfase"/>
</dbReference>
<evidence type="ECO:0000313" key="3">
    <source>
        <dbReference type="Proteomes" id="UP000471672"/>
    </source>
</evidence>
<dbReference type="EMBL" id="JAAFAN010000058">
    <property type="protein sequence ID" value="NDO90769.1"/>
    <property type="molecule type" value="Genomic_DNA"/>
</dbReference>
<accession>A0ABX0BJ55</accession>